<evidence type="ECO:0000313" key="3">
    <source>
        <dbReference type="EMBL" id="EYB82084.1"/>
    </source>
</evidence>
<proteinExistence type="predicted"/>
<dbReference type="EMBL" id="JARK01001703">
    <property type="protein sequence ID" value="EYB82084.1"/>
    <property type="molecule type" value="Genomic_DNA"/>
</dbReference>
<dbReference type="AlphaFoldDB" id="A0A016RVV0"/>
<dbReference type="GO" id="GO:0006261">
    <property type="term" value="P:DNA-templated DNA replication"/>
    <property type="evidence" value="ECO:0007669"/>
    <property type="project" value="TreeGrafter"/>
</dbReference>
<dbReference type="GO" id="GO:0006281">
    <property type="term" value="P:DNA repair"/>
    <property type="evidence" value="ECO:0007669"/>
    <property type="project" value="TreeGrafter"/>
</dbReference>
<dbReference type="InterPro" id="IPR050238">
    <property type="entry name" value="DNA_Rep/Repair_Clamp_Loader"/>
</dbReference>
<dbReference type="InterPro" id="IPR027417">
    <property type="entry name" value="P-loop_NTPase"/>
</dbReference>
<dbReference type="Pfam" id="PF13177">
    <property type="entry name" value="DNA_pol3_delta2"/>
    <property type="match status" value="1"/>
</dbReference>
<dbReference type="PANTHER" id="PTHR11669:SF1">
    <property type="entry name" value="REPLICATION FACTOR C SUBUNIT 3"/>
    <property type="match status" value="1"/>
</dbReference>
<dbReference type="GO" id="GO:0003689">
    <property type="term" value="F:DNA clamp loader activity"/>
    <property type="evidence" value="ECO:0007669"/>
    <property type="project" value="TreeGrafter"/>
</dbReference>
<dbReference type="Gene3D" id="1.10.8.60">
    <property type="match status" value="1"/>
</dbReference>
<sequence>MFCIPSDLFNSSSFLPNSTIMTLWVDRYRPKKLSELTYHLEQACDLAELVKTEDFPHLLVYGPSGAGKRTRIHCILRELYGAGAERLRLDKKSLTTPSNRKIEIDTVSSNYHIEINPGEVGIYDRVVVQEVIKQMAQTTQIASATQKSFKVVVLMEADQLTRDAQHALRRTMEKYTMSCRLILCSESLSRIIEPLRSRCMVVRVAAPTDEEIKDVCLSVAEKVRLTVPDPVLEQIVTKSRGNLRRALLSMEAVKRKGVPIKDNEQVSGACIDAWFLPLTPVQVPEPEWEIYLRETADMMIKKQSNETVLAPTSACHFGFGVPGKVASFSLIQCGLVSAGEGTRASVRASFSLYPAQSDLRIPAPLPDQTVPAFRHPRDRRDGRPLRAPSD</sequence>
<gene>
    <name evidence="3" type="primary">Acey_s0367.g36</name>
    <name evidence="3" type="synonym">Acey-rfc-3</name>
    <name evidence="3" type="ORF">Y032_0367g36</name>
</gene>
<dbReference type="OrthoDB" id="761538at2759"/>
<comment type="caution">
    <text evidence="3">The sequence shown here is derived from an EMBL/GenBank/DDBJ whole genome shotgun (WGS) entry which is preliminary data.</text>
</comment>
<dbReference type="CDD" id="cd00009">
    <property type="entry name" value="AAA"/>
    <property type="match status" value="1"/>
</dbReference>
<keyword evidence="1" id="KW-0235">DNA replication</keyword>
<reference evidence="4" key="1">
    <citation type="journal article" date="2015" name="Nat. Genet.">
        <title>The genome and transcriptome of the zoonotic hookworm Ancylostoma ceylanicum identify infection-specific gene families.</title>
        <authorList>
            <person name="Schwarz E.M."/>
            <person name="Hu Y."/>
            <person name="Antoshechkin I."/>
            <person name="Miller M.M."/>
            <person name="Sternberg P.W."/>
            <person name="Aroian R.V."/>
        </authorList>
    </citation>
    <scope>NUCLEOTIDE SEQUENCE</scope>
    <source>
        <strain evidence="4">HY135</strain>
    </source>
</reference>
<dbReference type="GO" id="GO:0005634">
    <property type="term" value="C:nucleus"/>
    <property type="evidence" value="ECO:0007669"/>
    <property type="project" value="TreeGrafter"/>
</dbReference>
<dbReference type="FunFam" id="3.40.50.300:FF:000136">
    <property type="entry name" value="Replication factor C subunit 5"/>
    <property type="match status" value="1"/>
</dbReference>
<evidence type="ECO:0008006" key="5">
    <source>
        <dbReference type="Google" id="ProtNLM"/>
    </source>
</evidence>
<accession>A0A016RVV0</accession>
<name>A0A016RVV0_9BILA</name>
<keyword evidence="4" id="KW-1185">Reference proteome</keyword>
<dbReference type="GO" id="GO:0005663">
    <property type="term" value="C:DNA replication factor C complex"/>
    <property type="evidence" value="ECO:0007669"/>
    <property type="project" value="TreeGrafter"/>
</dbReference>
<evidence type="ECO:0000313" key="4">
    <source>
        <dbReference type="Proteomes" id="UP000024635"/>
    </source>
</evidence>
<dbReference type="SUPFAM" id="SSF52540">
    <property type="entry name" value="P-loop containing nucleoside triphosphate hydrolases"/>
    <property type="match status" value="1"/>
</dbReference>
<dbReference type="STRING" id="53326.A0A016RVV0"/>
<evidence type="ECO:0000256" key="2">
    <source>
        <dbReference type="SAM" id="MobiDB-lite"/>
    </source>
</evidence>
<feature type="region of interest" description="Disordered" evidence="2">
    <location>
        <begin position="363"/>
        <end position="390"/>
    </location>
</feature>
<dbReference type="FunFam" id="1.10.8.60:FF:000030">
    <property type="entry name" value="replication factor C subunit 3"/>
    <property type="match status" value="1"/>
</dbReference>
<evidence type="ECO:0000256" key="1">
    <source>
        <dbReference type="ARBA" id="ARBA00022705"/>
    </source>
</evidence>
<dbReference type="Gene3D" id="3.40.50.300">
    <property type="entry name" value="P-loop containing nucleotide triphosphate hydrolases"/>
    <property type="match status" value="1"/>
</dbReference>
<protein>
    <recommendedName>
        <fullName evidence="5">AAA+ ATPase domain-containing protein</fullName>
    </recommendedName>
</protein>
<dbReference type="PANTHER" id="PTHR11669">
    <property type="entry name" value="REPLICATION FACTOR C / DNA POLYMERASE III GAMMA-TAU SUBUNIT"/>
    <property type="match status" value="1"/>
</dbReference>
<organism evidence="3 4">
    <name type="scientific">Ancylostoma ceylanicum</name>
    <dbReference type="NCBI Taxonomy" id="53326"/>
    <lineage>
        <taxon>Eukaryota</taxon>
        <taxon>Metazoa</taxon>
        <taxon>Ecdysozoa</taxon>
        <taxon>Nematoda</taxon>
        <taxon>Chromadorea</taxon>
        <taxon>Rhabditida</taxon>
        <taxon>Rhabditina</taxon>
        <taxon>Rhabditomorpha</taxon>
        <taxon>Strongyloidea</taxon>
        <taxon>Ancylostomatidae</taxon>
        <taxon>Ancylostomatinae</taxon>
        <taxon>Ancylostoma</taxon>
    </lineage>
</organism>
<dbReference type="Proteomes" id="UP000024635">
    <property type="component" value="Unassembled WGS sequence"/>
</dbReference>
<dbReference type="Pfam" id="PF21960">
    <property type="entry name" value="RCF1-5-like_lid"/>
    <property type="match status" value="1"/>
</dbReference>
<feature type="compositionally biased region" description="Basic and acidic residues" evidence="2">
    <location>
        <begin position="378"/>
        <end position="390"/>
    </location>
</feature>